<evidence type="ECO:0000313" key="4">
    <source>
        <dbReference type="Proteomes" id="UP001432322"/>
    </source>
</evidence>
<keyword evidence="2" id="KW-0472">Membrane</keyword>
<dbReference type="AlphaFoldDB" id="A0AAV5USA3"/>
<keyword evidence="4" id="KW-1185">Reference proteome</keyword>
<feature type="compositionally biased region" description="Basic and acidic residues" evidence="1">
    <location>
        <begin position="628"/>
        <end position="638"/>
    </location>
</feature>
<feature type="compositionally biased region" description="Low complexity" evidence="1">
    <location>
        <begin position="606"/>
        <end position="627"/>
    </location>
</feature>
<evidence type="ECO:0000313" key="3">
    <source>
        <dbReference type="EMBL" id="GMT09573.1"/>
    </source>
</evidence>
<feature type="region of interest" description="Disordered" evidence="1">
    <location>
        <begin position="523"/>
        <end position="663"/>
    </location>
</feature>
<feature type="compositionally biased region" description="Basic residues" evidence="1">
    <location>
        <begin position="528"/>
        <end position="538"/>
    </location>
</feature>
<sequence>PFTSSSRHSPRRNSSRLAHSLNIYAGMIIRLSSLLLLLSLTIYADDIDLDSCGRNTFCFLRGKCRTQLADVANDLVVYDELNPTPSCDVVIQIRRYSTSKLLVFMKAESKPEYKLDVDQGLIFAHGTTQVKCIKADPGISFDDPSTFFKADIAGSRVDFTPDRMFCSFILESSNEDSIAMNFDKAPLKNEKPSVQFKTIPPYVPILDADNEPIPDPNILIWQGEGDDMMKKVQTAKLCSLDTITTSDKNDDPDYKLVHVDPLLKNVADSCKGIGDGKILVRHDEKSVKSTKLECKTPKVKYFYDGGNSVKVEAYCISEQYCTKCEPLTEAPTACPNCKAPDAKTDAMDCVTSTCEKDRWTLDGKEVKTGNMTCKQSATAGKSAWFFDGQEVTQAACLNEGPCEKGSVKLKSCEDDNCKEAVPTDATIDCPDGYSVADVNGPLSKVTCKRSEQKYYGISDTGAEKQVADGVYCHAVPASSDSQTNDDTSTGSMPIFIGVGVSVVIIAAIVILIVLVVKRRGKGNAGGVKAKKGGGKTSKKQSSNEAASSTKKEEEKSKSKSKESKSKAEGVKSDDSQEKPPEAPKKPPLARAALHPGDSLVPPLPPHIAAMANPAAPATPATPAAPITDVEKLTSEKPEGMAPTPEQVAQGKETTAPEMTGTGK</sequence>
<feature type="compositionally biased region" description="Basic and acidic residues" evidence="1">
    <location>
        <begin position="549"/>
        <end position="584"/>
    </location>
</feature>
<keyword evidence="2" id="KW-0812">Transmembrane</keyword>
<dbReference type="EMBL" id="BTSY01000001">
    <property type="protein sequence ID" value="GMT09573.1"/>
    <property type="molecule type" value="Genomic_DNA"/>
</dbReference>
<feature type="transmembrane region" description="Helical" evidence="2">
    <location>
        <begin position="494"/>
        <end position="516"/>
    </location>
</feature>
<feature type="non-terminal residue" evidence="3">
    <location>
        <position position="1"/>
    </location>
</feature>
<feature type="transmembrane region" description="Helical" evidence="2">
    <location>
        <begin position="21"/>
        <end position="44"/>
    </location>
</feature>
<name>A0AAV5USA3_9BILA</name>
<accession>A0AAV5USA3</accession>
<comment type="caution">
    <text evidence="3">The sequence shown here is derived from an EMBL/GenBank/DDBJ whole genome shotgun (WGS) entry which is preliminary data.</text>
</comment>
<protein>
    <submittedName>
        <fullName evidence="3">Uncharacterized protein</fullName>
    </submittedName>
</protein>
<proteinExistence type="predicted"/>
<evidence type="ECO:0000256" key="2">
    <source>
        <dbReference type="SAM" id="Phobius"/>
    </source>
</evidence>
<dbReference type="Proteomes" id="UP001432322">
    <property type="component" value="Unassembled WGS sequence"/>
</dbReference>
<organism evidence="3 4">
    <name type="scientific">Pristionchus fissidentatus</name>
    <dbReference type="NCBI Taxonomy" id="1538716"/>
    <lineage>
        <taxon>Eukaryota</taxon>
        <taxon>Metazoa</taxon>
        <taxon>Ecdysozoa</taxon>
        <taxon>Nematoda</taxon>
        <taxon>Chromadorea</taxon>
        <taxon>Rhabditida</taxon>
        <taxon>Rhabditina</taxon>
        <taxon>Diplogasteromorpha</taxon>
        <taxon>Diplogasteroidea</taxon>
        <taxon>Neodiplogasteridae</taxon>
        <taxon>Pristionchus</taxon>
    </lineage>
</organism>
<keyword evidence="2" id="KW-1133">Transmembrane helix</keyword>
<reference evidence="3" key="1">
    <citation type="submission" date="2023-10" db="EMBL/GenBank/DDBJ databases">
        <title>Genome assembly of Pristionchus species.</title>
        <authorList>
            <person name="Yoshida K."/>
            <person name="Sommer R.J."/>
        </authorList>
    </citation>
    <scope>NUCLEOTIDE SEQUENCE</scope>
    <source>
        <strain evidence="3">RS5133</strain>
    </source>
</reference>
<evidence type="ECO:0000256" key="1">
    <source>
        <dbReference type="SAM" id="MobiDB-lite"/>
    </source>
</evidence>
<gene>
    <name evidence="3" type="ORF">PFISCL1PPCAC_870</name>
</gene>